<dbReference type="InterPro" id="IPR027417">
    <property type="entry name" value="P-loop_NTPase"/>
</dbReference>
<dbReference type="InterPro" id="IPR051927">
    <property type="entry name" value="Zn_Chap_cDPG_Synth"/>
</dbReference>
<keyword evidence="3" id="KW-1185">Reference proteome</keyword>
<dbReference type="SUPFAM" id="SSF90002">
    <property type="entry name" value="Hypothetical protein YjiA, C-terminal domain"/>
    <property type="match status" value="1"/>
</dbReference>
<organism evidence="2 3">
    <name type="scientific">Pseudonocardia oroxyli</name>
    <dbReference type="NCBI Taxonomy" id="366584"/>
    <lineage>
        <taxon>Bacteria</taxon>
        <taxon>Bacillati</taxon>
        <taxon>Actinomycetota</taxon>
        <taxon>Actinomycetes</taxon>
        <taxon>Pseudonocardiales</taxon>
        <taxon>Pseudonocardiaceae</taxon>
        <taxon>Pseudonocardia</taxon>
    </lineage>
</organism>
<dbReference type="EMBL" id="FNBE01000002">
    <property type="protein sequence ID" value="SDE85752.1"/>
    <property type="molecule type" value="Genomic_DNA"/>
</dbReference>
<dbReference type="STRING" id="366584.SAMN05216377_102297"/>
<evidence type="ECO:0000313" key="2">
    <source>
        <dbReference type="EMBL" id="SDE85752.1"/>
    </source>
</evidence>
<reference evidence="2 3" key="1">
    <citation type="submission" date="2016-10" db="EMBL/GenBank/DDBJ databases">
        <authorList>
            <person name="de Groot N.N."/>
        </authorList>
    </citation>
    <scope>NUCLEOTIDE SEQUENCE [LARGE SCALE GENOMIC DNA]</scope>
    <source>
        <strain evidence="2 3">CGMCC 4.3143</strain>
    </source>
</reference>
<dbReference type="InterPro" id="IPR003495">
    <property type="entry name" value="CobW/HypB/UreG_nucleotide-bd"/>
</dbReference>
<dbReference type="PANTHER" id="PTHR43603">
    <property type="entry name" value="COBW DOMAIN-CONTAINING PROTEIN DDB_G0274527"/>
    <property type="match status" value="1"/>
</dbReference>
<evidence type="ECO:0000259" key="1">
    <source>
        <dbReference type="SMART" id="SM00833"/>
    </source>
</evidence>
<dbReference type="Pfam" id="PF07683">
    <property type="entry name" value="CobW_C"/>
    <property type="match status" value="1"/>
</dbReference>
<dbReference type="RefSeq" id="WP_093076847.1">
    <property type="nucleotide sequence ID" value="NZ_FNBE01000002.1"/>
</dbReference>
<sequence>MTELLVVTGLEPVGVERVIDRVRTADPDAVVIHHALDDVGAGIVRRRIRDRHRDDRETLRLAHDCVSCTLRLDLLPLVRSLAGRVERIVLHLDPVLEPEQVCWALQHVVIGDGPLADAVDVRGVVTALDARTWLDDASGDEQVGERGLADLPDDDRTVAQVVVAQAEFADLIVHTGAVDAWEQARTDAVLARLAPTAIRAHLAALDDDLVLLRRAHAEARRGDPDDVHASLLRGSPPLEADCGVRLLAFSARRPFHPDRLHAAIDLLLEGIVRVRGRIWLATRPAEVLWLESAGGGLRIGGAGTWLAEQSPDAWESVPPERAAIAALGWHPRFGDRAQDVVVLAHALDAEGLDAVRAALEGALLTDAELAGPWEFPDPFGFAHTDPCDERVRADDTVAESGLARGEEH</sequence>
<dbReference type="AlphaFoldDB" id="A0A1G7GC83"/>
<dbReference type="Pfam" id="PF02492">
    <property type="entry name" value="cobW"/>
    <property type="match status" value="1"/>
</dbReference>
<name>A0A1G7GC83_PSEOR</name>
<dbReference type="Gene3D" id="3.40.50.300">
    <property type="entry name" value="P-loop containing nucleotide triphosphate hydrolases"/>
    <property type="match status" value="1"/>
</dbReference>
<dbReference type="InterPro" id="IPR011629">
    <property type="entry name" value="CobW-like_C"/>
</dbReference>
<dbReference type="Proteomes" id="UP000198967">
    <property type="component" value="Unassembled WGS sequence"/>
</dbReference>
<feature type="domain" description="CobW C-terminal" evidence="1">
    <location>
        <begin position="244"/>
        <end position="363"/>
    </location>
</feature>
<evidence type="ECO:0000313" key="3">
    <source>
        <dbReference type="Proteomes" id="UP000198967"/>
    </source>
</evidence>
<gene>
    <name evidence="2" type="ORF">SAMN05216377_102297</name>
</gene>
<accession>A0A1G7GC83</accession>
<dbReference type="NCBIfam" id="NF047431">
    <property type="entry name" value="hiber_recruit"/>
    <property type="match status" value="1"/>
</dbReference>
<protein>
    <submittedName>
        <fullName evidence="2">GTPase, G3E family</fullName>
    </submittedName>
</protein>
<dbReference type="SMART" id="SM00833">
    <property type="entry name" value="CobW_C"/>
    <property type="match status" value="1"/>
</dbReference>
<dbReference type="PANTHER" id="PTHR43603:SF1">
    <property type="entry name" value="ZINC-REGULATED GTPASE METALLOPROTEIN ACTIVATOR 1"/>
    <property type="match status" value="1"/>
</dbReference>
<proteinExistence type="predicted"/>
<dbReference type="OrthoDB" id="9808822at2"/>